<keyword evidence="1" id="KW-0732">Signal</keyword>
<gene>
    <name evidence="2" type="ORF">EDB95_3777</name>
</gene>
<keyword evidence="3" id="KW-1185">Reference proteome</keyword>
<accession>A0A4R8DFT2</accession>
<feature type="chain" id="PRO_5021020935" evidence="1">
    <location>
        <begin position="24"/>
        <end position="173"/>
    </location>
</feature>
<dbReference type="RefSeq" id="WP_133995792.1">
    <property type="nucleotide sequence ID" value="NZ_SODV01000002.1"/>
</dbReference>
<evidence type="ECO:0000256" key="1">
    <source>
        <dbReference type="SAM" id="SignalP"/>
    </source>
</evidence>
<organism evidence="2 3">
    <name type="scientific">Dinghuibacter silviterrae</name>
    <dbReference type="NCBI Taxonomy" id="1539049"/>
    <lineage>
        <taxon>Bacteria</taxon>
        <taxon>Pseudomonadati</taxon>
        <taxon>Bacteroidota</taxon>
        <taxon>Chitinophagia</taxon>
        <taxon>Chitinophagales</taxon>
        <taxon>Chitinophagaceae</taxon>
        <taxon>Dinghuibacter</taxon>
    </lineage>
</organism>
<name>A0A4R8DFT2_9BACT</name>
<protein>
    <submittedName>
        <fullName evidence="2">Uncharacterized protein DUF4252</fullName>
    </submittedName>
</protein>
<reference evidence="2 3" key="1">
    <citation type="submission" date="2019-03" db="EMBL/GenBank/DDBJ databases">
        <title>Genomic Encyclopedia of Type Strains, Phase IV (KMG-IV): sequencing the most valuable type-strain genomes for metagenomic binning, comparative biology and taxonomic classification.</title>
        <authorList>
            <person name="Goeker M."/>
        </authorList>
    </citation>
    <scope>NUCLEOTIDE SEQUENCE [LARGE SCALE GENOMIC DNA]</scope>
    <source>
        <strain evidence="2 3">DSM 100059</strain>
    </source>
</reference>
<dbReference type="Proteomes" id="UP000294498">
    <property type="component" value="Unassembled WGS sequence"/>
</dbReference>
<dbReference type="InterPro" id="IPR025348">
    <property type="entry name" value="DUF4252"/>
</dbReference>
<evidence type="ECO:0000313" key="2">
    <source>
        <dbReference type="EMBL" id="TDW95956.1"/>
    </source>
</evidence>
<sequence>MKRMIRKGGLLALALLMGSAVFAQDDAIGKFFGKYIDDDRFTVVSVSPKMFRLLSSVNWDTVSPNIRQAVQKLQSLRILSTETTPMTFYKEALAKIDRSQYEELITVRDKEDNTRFLVREDGKVIHELLMISVDGKDFTLLSFVGDIDLDALSKLSSDMKIQGLSHLKDAKKP</sequence>
<dbReference type="OrthoDB" id="1118838at2"/>
<feature type="signal peptide" evidence="1">
    <location>
        <begin position="1"/>
        <end position="23"/>
    </location>
</feature>
<dbReference type="AlphaFoldDB" id="A0A4R8DFT2"/>
<dbReference type="EMBL" id="SODV01000002">
    <property type="protein sequence ID" value="TDW95956.1"/>
    <property type="molecule type" value="Genomic_DNA"/>
</dbReference>
<comment type="caution">
    <text evidence="2">The sequence shown here is derived from an EMBL/GenBank/DDBJ whole genome shotgun (WGS) entry which is preliminary data.</text>
</comment>
<dbReference type="Pfam" id="PF14060">
    <property type="entry name" value="DUF4252"/>
    <property type="match status" value="1"/>
</dbReference>
<evidence type="ECO:0000313" key="3">
    <source>
        <dbReference type="Proteomes" id="UP000294498"/>
    </source>
</evidence>
<proteinExistence type="predicted"/>